<dbReference type="GO" id="GO:0015562">
    <property type="term" value="F:efflux transmembrane transporter activity"/>
    <property type="evidence" value="ECO:0007669"/>
    <property type="project" value="TreeGrafter"/>
</dbReference>
<dbReference type="Gene3D" id="2.40.30.170">
    <property type="match status" value="1"/>
</dbReference>
<dbReference type="SUPFAM" id="SSF111369">
    <property type="entry name" value="HlyD-like secretion proteins"/>
    <property type="match status" value="1"/>
</dbReference>
<dbReference type="EMBL" id="CP018077">
    <property type="protein sequence ID" value="APE45743.1"/>
    <property type="molecule type" value="Genomic_DNA"/>
</dbReference>
<keyword evidence="4" id="KW-0175">Coiled coil</keyword>
<evidence type="ECO:0000259" key="6">
    <source>
        <dbReference type="Pfam" id="PF25954"/>
    </source>
</evidence>
<dbReference type="InterPro" id="IPR006143">
    <property type="entry name" value="RND_pump_MFP"/>
</dbReference>
<gene>
    <name evidence="8" type="ORF">BOO69_18965</name>
</gene>
<dbReference type="Proteomes" id="UP000181897">
    <property type="component" value="Plasmid unnamed1"/>
</dbReference>
<evidence type="ECO:0000259" key="7">
    <source>
        <dbReference type="Pfam" id="PF25967"/>
    </source>
</evidence>
<evidence type="ECO:0000256" key="4">
    <source>
        <dbReference type="SAM" id="Coils"/>
    </source>
</evidence>
<dbReference type="Gene3D" id="1.10.287.470">
    <property type="entry name" value="Helix hairpin bin"/>
    <property type="match status" value="1"/>
</dbReference>
<dbReference type="Gene3D" id="2.40.420.20">
    <property type="match status" value="1"/>
</dbReference>
<name>A0A1J0WN28_9RHOB</name>
<dbReference type="Pfam" id="PF25954">
    <property type="entry name" value="Beta-barrel_RND_2"/>
    <property type="match status" value="1"/>
</dbReference>
<accession>A0A1J0WN28</accession>
<comment type="subcellular location">
    <subcellularLocation>
        <location evidence="1">Cell envelope</location>
    </subcellularLocation>
</comment>
<dbReference type="AlphaFoldDB" id="A0A1J0WN28"/>
<comment type="similarity">
    <text evidence="2">Belongs to the membrane fusion protein (MFP) (TC 8.A.1) family.</text>
</comment>
<feature type="domain" description="Multidrug resistance protein MdtA-like barrel-sandwich hybrid" evidence="5">
    <location>
        <begin position="90"/>
        <end position="217"/>
    </location>
</feature>
<feature type="domain" description="Multidrug resistance protein MdtA-like C-terminal permuted SH3" evidence="7">
    <location>
        <begin position="305"/>
        <end position="362"/>
    </location>
</feature>
<evidence type="ECO:0000313" key="8">
    <source>
        <dbReference type="EMBL" id="APE45743.1"/>
    </source>
</evidence>
<feature type="domain" description="CusB-like beta-barrel" evidence="6">
    <location>
        <begin position="224"/>
        <end position="295"/>
    </location>
</feature>
<evidence type="ECO:0000313" key="9">
    <source>
        <dbReference type="Proteomes" id="UP000181897"/>
    </source>
</evidence>
<proteinExistence type="inferred from homology"/>
<dbReference type="PANTHER" id="PTHR30469:SF11">
    <property type="entry name" value="BLL4320 PROTEIN"/>
    <property type="match status" value="1"/>
</dbReference>
<dbReference type="OrthoDB" id="9806939at2"/>
<reference evidence="8 9" key="1">
    <citation type="submission" date="2016-11" db="EMBL/GenBank/DDBJ databases">
        <title>Complete genome sequence of Sulfitobacter sp. AM1-D1, a toxic bacteria associated with marine dinoflagellate Alexandrium minutum in East China Sea.</title>
        <authorList>
            <person name="Yang Q."/>
            <person name="Zhang X."/>
            <person name="Tian X."/>
        </authorList>
    </citation>
    <scope>NUCLEOTIDE SEQUENCE [LARGE SCALE GENOMIC DNA]</scope>
    <source>
        <strain evidence="8 9">AM1-D1</strain>
        <plasmid evidence="8 9">unnamed1</plasmid>
    </source>
</reference>
<evidence type="ECO:0000256" key="1">
    <source>
        <dbReference type="ARBA" id="ARBA00004196"/>
    </source>
</evidence>
<keyword evidence="8" id="KW-0614">Plasmid</keyword>
<dbReference type="KEGG" id="suam:BOO69_18965"/>
<feature type="coiled-coil region" evidence="4">
    <location>
        <begin position="122"/>
        <end position="151"/>
    </location>
</feature>
<dbReference type="Gene3D" id="2.40.50.100">
    <property type="match status" value="1"/>
</dbReference>
<dbReference type="Pfam" id="PF25917">
    <property type="entry name" value="BSH_RND"/>
    <property type="match status" value="1"/>
</dbReference>
<dbReference type="GO" id="GO:1990281">
    <property type="term" value="C:efflux pump complex"/>
    <property type="evidence" value="ECO:0007669"/>
    <property type="project" value="TreeGrafter"/>
</dbReference>
<evidence type="ECO:0000259" key="5">
    <source>
        <dbReference type="Pfam" id="PF25917"/>
    </source>
</evidence>
<keyword evidence="9" id="KW-1185">Reference proteome</keyword>
<dbReference type="InterPro" id="IPR058627">
    <property type="entry name" value="MdtA-like_C"/>
</dbReference>
<evidence type="ECO:0000256" key="2">
    <source>
        <dbReference type="ARBA" id="ARBA00009477"/>
    </source>
</evidence>
<dbReference type="PANTHER" id="PTHR30469">
    <property type="entry name" value="MULTIDRUG RESISTANCE PROTEIN MDTA"/>
    <property type="match status" value="1"/>
</dbReference>
<sequence length="387" mass="41395">MKALQQLVLFVLVLCAGLYVWIAYVPAARPLLERTGIPDLLGIQFPQAEAAQAPGRQWGGGGPSKVMVAPVGETAIADRITAIGDGRARRAVTVRANAGGIITELNLQPGARVEAGSVIARLQDEEEAIALEQAQINLEEAQREETRIKQLSSTGAVTEVRLRATEVALRSAELAVRQAEFDLSQRQIVAPISGRVGITDIEVGDRVNAQDIVATITDRSDILIDFRVPERVVSKIRIGQEITIMPLGLRETVMTGEVAAIDTVVDRTSRTLLVQGRVANTDDTLRVGMAFSVAMTFPGETFLSIPPLSLQWSSEGPFVWAVRDGKAARADVTIAQRNSDSVLIRAEGLKPGETVVTEGVQTLREGAEVAPVNAEGATAARTDKATL</sequence>
<evidence type="ECO:0000256" key="3">
    <source>
        <dbReference type="ARBA" id="ARBA00022448"/>
    </source>
</evidence>
<keyword evidence="3" id="KW-0813">Transport</keyword>
<dbReference type="InterPro" id="IPR058625">
    <property type="entry name" value="MdtA-like_BSH"/>
</dbReference>
<geneLocation type="plasmid" evidence="8 9">
    <name>unnamed1</name>
</geneLocation>
<protein>
    <submittedName>
        <fullName evidence="8">Efflux transporter periplasmic adaptor subunit</fullName>
    </submittedName>
</protein>
<dbReference type="NCBIfam" id="TIGR01730">
    <property type="entry name" value="RND_mfp"/>
    <property type="match status" value="1"/>
</dbReference>
<organism evidence="8 9">
    <name type="scientific">Sulfitobacter alexandrii</name>
    <dbReference type="NCBI Taxonomy" id="1917485"/>
    <lineage>
        <taxon>Bacteria</taxon>
        <taxon>Pseudomonadati</taxon>
        <taxon>Pseudomonadota</taxon>
        <taxon>Alphaproteobacteria</taxon>
        <taxon>Rhodobacterales</taxon>
        <taxon>Roseobacteraceae</taxon>
        <taxon>Sulfitobacter</taxon>
    </lineage>
</organism>
<dbReference type="Pfam" id="PF25967">
    <property type="entry name" value="RND-MFP_C"/>
    <property type="match status" value="1"/>
</dbReference>
<dbReference type="InterPro" id="IPR058792">
    <property type="entry name" value="Beta-barrel_RND_2"/>
</dbReference>